<feature type="transmembrane region" description="Helical" evidence="9">
    <location>
        <begin position="264"/>
        <end position="285"/>
    </location>
</feature>
<evidence type="ECO:0000256" key="1">
    <source>
        <dbReference type="ARBA" id="ARBA00004141"/>
    </source>
</evidence>
<feature type="transmembrane region" description="Helical" evidence="9">
    <location>
        <begin position="41"/>
        <end position="62"/>
    </location>
</feature>
<accession>A0A9E6ZV90</accession>
<evidence type="ECO:0000313" key="10">
    <source>
        <dbReference type="EMBL" id="UNO49819.1"/>
    </source>
</evidence>
<evidence type="ECO:0000313" key="11">
    <source>
        <dbReference type="Proteomes" id="UP000829401"/>
    </source>
</evidence>
<feature type="transmembrane region" description="Helical" evidence="9">
    <location>
        <begin position="218"/>
        <end position="244"/>
    </location>
</feature>
<keyword evidence="3" id="KW-0813">Transport</keyword>
<feature type="compositionally biased region" description="Basic and acidic residues" evidence="8">
    <location>
        <begin position="381"/>
        <end position="391"/>
    </location>
</feature>
<reference evidence="11" key="1">
    <citation type="journal article" date="2022" name="G3 (Bethesda)">
        <title>Unveiling the complete genome sequence of Alicyclobacillus acidoterrestris DSM 3922T, a taint-producing strain.</title>
        <authorList>
            <person name="Leonardo I.C."/>
            <person name="Barreto Crespo M.T."/>
            <person name="Gaspar F.B."/>
        </authorList>
    </citation>
    <scope>NUCLEOTIDE SEQUENCE [LARGE SCALE GENOMIC DNA]</scope>
    <source>
        <strain evidence="11">DSM 3922</strain>
    </source>
</reference>
<feature type="transmembrane region" description="Helical" evidence="9">
    <location>
        <begin position="336"/>
        <end position="359"/>
    </location>
</feature>
<evidence type="ECO:0000256" key="2">
    <source>
        <dbReference type="ARBA" id="ARBA00007998"/>
    </source>
</evidence>
<evidence type="ECO:0000256" key="3">
    <source>
        <dbReference type="ARBA" id="ARBA00022448"/>
    </source>
</evidence>
<dbReference type="STRING" id="1356854.N007_01410"/>
<dbReference type="PANTHER" id="PTHR34975">
    <property type="entry name" value="SPORE GERMINATION PROTEIN A2"/>
    <property type="match status" value="1"/>
</dbReference>
<dbReference type="KEGG" id="aaco:K1I37_04730"/>
<evidence type="ECO:0000256" key="8">
    <source>
        <dbReference type="SAM" id="MobiDB-lite"/>
    </source>
</evidence>
<dbReference type="OrthoDB" id="2078716at2"/>
<dbReference type="AlphaFoldDB" id="T0BR69"/>
<gene>
    <name evidence="10" type="ORF">K1I37_04730</name>
</gene>
<proteinExistence type="inferred from homology"/>
<evidence type="ECO:0000256" key="4">
    <source>
        <dbReference type="ARBA" id="ARBA00022544"/>
    </source>
</evidence>
<keyword evidence="11" id="KW-1185">Reference proteome</keyword>
<dbReference type="RefSeq" id="WP_021297883.1">
    <property type="nucleotide sequence ID" value="NZ_AURB01000164.1"/>
</dbReference>
<dbReference type="Pfam" id="PF03845">
    <property type="entry name" value="Spore_permease"/>
    <property type="match status" value="1"/>
</dbReference>
<keyword evidence="6 9" id="KW-1133">Transmembrane helix</keyword>
<organism evidence="10 11">
    <name type="scientific">Alicyclobacillus acidoterrestris (strain ATCC 49025 / DSM 3922 / CIP 106132 / NCIMB 13137 / GD3B)</name>
    <dbReference type="NCBI Taxonomy" id="1356854"/>
    <lineage>
        <taxon>Bacteria</taxon>
        <taxon>Bacillati</taxon>
        <taxon>Bacillota</taxon>
        <taxon>Bacilli</taxon>
        <taxon>Bacillales</taxon>
        <taxon>Alicyclobacillaceae</taxon>
        <taxon>Alicyclobacillus</taxon>
    </lineage>
</organism>
<comment type="similarity">
    <text evidence="2">Belongs to the amino acid-polyamine-organocation (APC) superfamily. Spore germination protein (SGP) (TC 2.A.3.9) family.</text>
</comment>
<dbReference type="GO" id="GO:0009847">
    <property type="term" value="P:spore germination"/>
    <property type="evidence" value="ECO:0007669"/>
    <property type="project" value="InterPro"/>
</dbReference>
<evidence type="ECO:0000256" key="7">
    <source>
        <dbReference type="ARBA" id="ARBA00023136"/>
    </source>
</evidence>
<dbReference type="GO" id="GO:0016020">
    <property type="term" value="C:membrane"/>
    <property type="evidence" value="ECO:0007669"/>
    <property type="project" value="UniProtKB-SubCell"/>
</dbReference>
<protein>
    <submittedName>
        <fullName evidence="10">GerAB/ArcD/ProY family transporter</fullName>
    </submittedName>
</protein>
<evidence type="ECO:0000256" key="5">
    <source>
        <dbReference type="ARBA" id="ARBA00022692"/>
    </source>
</evidence>
<dbReference type="Proteomes" id="UP000829401">
    <property type="component" value="Chromosome"/>
</dbReference>
<feature type="transmembrane region" description="Helical" evidence="9">
    <location>
        <begin position="185"/>
        <end position="206"/>
    </location>
</feature>
<keyword evidence="4" id="KW-0309">Germination</keyword>
<keyword evidence="7 9" id="KW-0472">Membrane</keyword>
<dbReference type="EMBL" id="CP080467">
    <property type="protein sequence ID" value="UNO49819.1"/>
    <property type="molecule type" value="Genomic_DNA"/>
</dbReference>
<evidence type="ECO:0000256" key="9">
    <source>
        <dbReference type="SAM" id="Phobius"/>
    </source>
</evidence>
<comment type="subcellular location">
    <subcellularLocation>
        <location evidence="1">Membrane</location>
        <topology evidence="1">Multi-pass membrane protein</topology>
    </subcellularLocation>
</comment>
<sequence length="391" mass="43895">MDRLRTTLSAYQTVSLVSSSYLPVMFWFFPAVAVDYAKFDAQWAVLGVALVGCFSAWIQGALNERFPDMVGTDAHQLVFGKWLGKLIIWMYVPPYILFLGLTLYFGINLFKYYFPATPQYAIGAMLIAVSWRGAWLGIETLGRVATVIFTLSATGMLAAFIALYMQADKHWMSHTVAQPTAVFEGVYHLFPLYFGLNLVIALSPYYKHRKNTSIWYPVLSTTLAGSMIFILFCAVVANLGWMPLTKLTYPVQMALQLLRPQGFLIERLGVVIIVLSVGLGSVFQSNHIWALSTVIARLMGQPDDRFRRFTGVIVICEYLIALSISNPAQARQMENYILSPFSWLLLIITPGIELLLAYVRGIKTGDGGGRTPNGKPPQGDRQYREMYKTRT</sequence>
<evidence type="ECO:0000256" key="6">
    <source>
        <dbReference type="ARBA" id="ARBA00022989"/>
    </source>
</evidence>
<feature type="transmembrane region" description="Helical" evidence="9">
    <location>
        <begin position="145"/>
        <end position="165"/>
    </location>
</feature>
<dbReference type="PANTHER" id="PTHR34975:SF2">
    <property type="entry name" value="SPORE GERMINATION PROTEIN A2"/>
    <property type="match status" value="1"/>
</dbReference>
<feature type="transmembrane region" description="Helical" evidence="9">
    <location>
        <begin position="82"/>
        <end position="107"/>
    </location>
</feature>
<feature type="region of interest" description="Disordered" evidence="8">
    <location>
        <begin position="367"/>
        <end position="391"/>
    </location>
</feature>
<accession>T0BR69</accession>
<feature type="transmembrane region" description="Helical" evidence="9">
    <location>
        <begin position="119"/>
        <end position="138"/>
    </location>
</feature>
<feature type="transmembrane region" description="Helical" evidence="9">
    <location>
        <begin position="7"/>
        <end position="29"/>
    </location>
</feature>
<name>T0BR69_ALIAG</name>
<dbReference type="InterPro" id="IPR004761">
    <property type="entry name" value="Spore_GerAB"/>
</dbReference>
<feature type="transmembrane region" description="Helical" evidence="9">
    <location>
        <begin position="306"/>
        <end position="324"/>
    </location>
</feature>
<keyword evidence="5 9" id="KW-0812">Transmembrane</keyword>